<dbReference type="PIRSF" id="PIRSF000336">
    <property type="entry name" value="TH"/>
    <property type="match status" value="1"/>
</dbReference>
<dbReference type="PRINTS" id="PR00372">
    <property type="entry name" value="FYWHYDRXLASE"/>
</dbReference>
<dbReference type="InterPro" id="IPR036951">
    <property type="entry name" value="ArAA_hydroxylase_sf"/>
</dbReference>
<dbReference type="InterPro" id="IPR036329">
    <property type="entry name" value="Aro-AA_hydroxylase_C_sf"/>
</dbReference>
<dbReference type="GO" id="GO:0030424">
    <property type="term" value="C:axon"/>
    <property type="evidence" value="ECO:0007669"/>
    <property type="project" value="TreeGrafter"/>
</dbReference>
<dbReference type="PROSITE" id="PS51410">
    <property type="entry name" value="BH4_AAA_HYDROXYL_2"/>
    <property type="match status" value="1"/>
</dbReference>
<dbReference type="InterPro" id="IPR019773">
    <property type="entry name" value="Tyrosine_3-monooxygenase-like"/>
</dbReference>
<dbReference type="PROSITE" id="PS00367">
    <property type="entry name" value="BH4_AAA_HYDROXYL_1"/>
    <property type="match status" value="1"/>
</dbReference>
<evidence type="ECO:0000313" key="10">
    <source>
        <dbReference type="EMBL" id="BAF73417.1"/>
    </source>
</evidence>
<reference evidence="10" key="1">
    <citation type="journal article" date="2007" name="Dev. Neurobiol.">
        <title>Reconstruction of dopaminergic neural network and locomotion function in planarian regenerates.</title>
        <authorList>
            <person name="Nishimura K."/>
            <person name="Kitamura Y."/>
            <person name="Inoue T."/>
            <person name="Umesono Y."/>
            <person name="Sano S."/>
            <person name="Yoshimoto K."/>
            <person name="Inden M."/>
            <person name="Takata K."/>
            <person name="Taniguchi T."/>
            <person name="Shimohama S."/>
            <person name="Agata K."/>
        </authorList>
    </citation>
    <scope>NUCLEOTIDE SEQUENCE</scope>
    <source>
        <strain evidence="10">SSP</strain>
    </source>
</reference>
<dbReference type="Gene3D" id="1.10.800.10">
    <property type="entry name" value="Aromatic amino acid hydroxylase"/>
    <property type="match status" value="1"/>
</dbReference>
<comment type="similarity">
    <text evidence="2">Belongs to the biopterin-dependent aromatic amino acid hydroxylase family.</text>
</comment>
<sequence length="488" mass="56980">MSYKSRRLQFQKTFSYESEFLHRSIIEDAKYDAALNSEFSNHFKNKDFSEDEEKYNHTIKMLFHQDYRLLEMVINNLKIADIELIHIESRLFNSKDYSDATINGLIPNSLEILFVFNCTKKAYKDIIENLSKEDKEYQKLTDLKIKDEIAEDIWIPKHISDLDSCNHLMLKFQPEMASDHPGFHDKIYKSRRMEIAEIAFNFKYGDKIPRVEYFESEKETWREAYITLTSLYKDYACKEQLIGIKKLEEKCGYGPNDIPQLEDISNYLKKTSGFQLRPVAGLLSARDFLASLAFRVFQCTQYTRHHSKPLHTPEPDCIHELLGHVPMLSDAEFAEFSQEIGLCSLGASDSDIERLATLYWFTIEFGLCYENKKIKAFGAGLLSSFGELKHAISNIPEHRNFDPQVASVTPYKDEDYQPVYYVIDSVTDMKEKVRQFAKSIKRQNPIRYDPYTETIEILNNKKSVCHLGRVIKHELDTMENSLSSMLTF</sequence>
<dbReference type="PANTHER" id="PTHR11473:SF15">
    <property type="entry name" value="TYROSINE 3-MONOOXYGENASE"/>
    <property type="match status" value="1"/>
</dbReference>
<evidence type="ECO:0000256" key="6">
    <source>
        <dbReference type="ARBA" id="ARBA00023033"/>
    </source>
</evidence>
<comment type="cofactor">
    <cofactor evidence="1 8">
        <name>Fe(2+)</name>
        <dbReference type="ChEBI" id="CHEBI:29033"/>
    </cofactor>
</comment>
<dbReference type="GO" id="GO:0043204">
    <property type="term" value="C:perikaryon"/>
    <property type="evidence" value="ECO:0007669"/>
    <property type="project" value="TreeGrafter"/>
</dbReference>
<feature type="binding site" evidence="7">
    <location>
        <position position="324"/>
    </location>
    <ligand>
        <name>Fe cation</name>
        <dbReference type="ChEBI" id="CHEBI:24875"/>
    </ligand>
</feature>
<accession>A6P4D3</accession>
<evidence type="ECO:0000256" key="8">
    <source>
        <dbReference type="PIRSR" id="PIRSR601273-2"/>
    </source>
</evidence>
<dbReference type="GO" id="GO:0005737">
    <property type="term" value="C:cytoplasm"/>
    <property type="evidence" value="ECO:0007669"/>
    <property type="project" value="TreeGrafter"/>
</dbReference>
<feature type="binding site" evidence="7">
    <location>
        <position position="364"/>
    </location>
    <ligand>
        <name>Fe cation</name>
        <dbReference type="ChEBI" id="CHEBI:24875"/>
    </ligand>
</feature>
<dbReference type="GO" id="GO:0004511">
    <property type="term" value="F:tyrosine 3-monooxygenase activity"/>
    <property type="evidence" value="ECO:0007669"/>
    <property type="project" value="TreeGrafter"/>
</dbReference>
<dbReference type="InterPro" id="IPR018301">
    <property type="entry name" value="ArAA_hydroxylase_Fe/CU_BS"/>
</dbReference>
<protein>
    <submittedName>
        <fullName evidence="10">Tyrosine hydroxylase</fullName>
    </submittedName>
</protein>
<proteinExistence type="evidence at transcript level"/>
<feature type="domain" description="Biopterin-dependent aromatic amino acid hydroxylase family profile" evidence="9">
    <location>
        <begin position="140"/>
        <end position="486"/>
    </location>
</feature>
<keyword evidence="6" id="KW-0503">Monooxygenase</keyword>
<keyword evidence="3 7" id="KW-0479">Metal-binding</keyword>
<dbReference type="SUPFAM" id="SSF56534">
    <property type="entry name" value="Aromatic aminoacid monoxygenases, catalytic and oligomerization domains"/>
    <property type="match status" value="1"/>
</dbReference>
<dbReference type="PANTHER" id="PTHR11473">
    <property type="entry name" value="AROMATIC AMINO ACID HYDROXYLASE"/>
    <property type="match status" value="1"/>
</dbReference>
<evidence type="ECO:0000256" key="2">
    <source>
        <dbReference type="ARBA" id="ARBA00009712"/>
    </source>
</evidence>
<dbReference type="InterPro" id="IPR019774">
    <property type="entry name" value="Aromatic-AA_hydroxylase_C"/>
</dbReference>
<dbReference type="Pfam" id="PF00351">
    <property type="entry name" value="Biopterin_H"/>
    <property type="match status" value="1"/>
</dbReference>
<evidence type="ECO:0000256" key="7">
    <source>
        <dbReference type="PIRSR" id="PIRSR000336-1"/>
    </source>
</evidence>
<dbReference type="EMBL" id="AB266095">
    <property type="protein sequence ID" value="BAF73417.1"/>
    <property type="molecule type" value="mRNA"/>
</dbReference>
<evidence type="ECO:0000256" key="1">
    <source>
        <dbReference type="ARBA" id="ARBA00001954"/>
    </source>
</evidence>
<keyword evidence="5 7" id="KW-0408">Iron</keyword>
<dbReference type="GO" id="GO:0009072">
    <property type="term" value="P:aromatic amino acid metabolic process"/>
    <property type="evidence" value="ECO:0007669"/>
    <property type="project" value="InterPro"/>
</dbReference>
<organism evidence="10">
    <name type="scientific">Dugesia japonica</name>
    <name type="common">Planarian</name>
    <dbReference type="NCBI Taxonomy" id="6161"/>
    <lineage>
        <taxon>Eukaryota</taxon>
        <taxon>Metazoa</taxon>
        <taxon>Spiralia</taxon>
        <taxon>Lophotrochozoa</taxon>
        <taxon>Platyhelminthes</taxon>
        <taxon>Rhabditophora</taxon>
        <taxon>Seriata</taxon>
        <taxon>Tricladida</taxon>
        <taxon>Continenticola</taxon>
        <taxon>Geoplanoidea</taxon>
        <taxon>Dugesiidae</taxon>
        <taxon>Dugesia</taxon>
    </lineage>
</organism>
<name>A6P4D3_DUGJA</name>
<keyword evidence="4" id="KW-0560">Oxidoreductase</keyword>
<dbReference type="GO" id="GO:0005506">
    <property type="term" value="F:iron ion binding"/>
    <property type="evidence" value="ECO:0007669"/>
    <property type="project" value="InterPro"/>
</dbReference>
<evidence type="ECO:0000256" key="3">
    <source>
        <dbReference type="ARBA" id="ARBA00022723"/>
    </source>
</evidence>
<evidence type="ECO:0000256" key="5">
    <source>
        <dbReference type="ARBA" id="ARBA00023004"/>
    </source>
</evidence>
<evidence type="ECO:0000259" key="9">
    <source>
        <dbReference type="PROSITE" id="PS51410"/>
    </source>
</evidence>
<evidence type="ECO:0000256" key="4">
    <source>
        <dbReference type="ARBA" id="ARBA00023002"/>
    </source>
</evidence>
<gene>
    <name evidence="10" type="primary">DjTH</name>
</gene>
<dbReference type="AlphaFoldDB" id="A6P4D3"/>
<dbReference type="InterPro" id="IPR001273">
    <property type="entry name" value="ArAA_hydroxylase"/>
</dbReference>
<feature type="binding site" evidence="7">
    <location>
        <position position="319"/>
    </location>
    <ligand>
        <name>Fe cation</name>
        <dbReference type="ChEBI" id="CHEBI:24875"/>
    </ligand>
</feature>